<evidence type="ECO:0000313" key="3">
    <source>
        <dbReference type="Proteomes" id="UP001320148"/>
    </source>
</evidence>
<feature type="signal peptide" evidence="1">
    <location>
        <begin position="1"/>
        <end position="20"/>
    </location>
</feature>
<dbReference type="Proteomes" id="UP001320148">
    <property type="component" value="Chromosome"/>
</dbReference>
<dbReference type="Gene3D" id="1.20.120.400">
    <property type="entry name" value="Nickel-containing superoxide dismutase"/>
    <property type="match status" value="1"/>
</dbReference>
<dbReference type="InterPro" id="IPR014123">
    <property type="entry name" value="Superoxide_dismutase_Ni-type"/>
</dbReference>
<protein>
    <recommendedName>
        <fullName evidence="4">Superoxide dismutase</fullName>
    </recommendedName>
</protein>
<dbReference type="InterPro" id="IPR036502">
    <property type="entry name" value="NiSOD_sf"/>
</dbReference>
<evidence type="ECO:0000256" key="1">
    <source>
        <dbReference type="SAM" id="SignalP"/>
    </source>
</evidence>
<evidence type="ECO:0008006" key="4">
    <source>
        <dbReference type="Google" id="ProtNLM"/>
    </source>
</evidence>
<evidence type="ECO:0000313" key="2">
    <source>
        <dbReference type="EMBL" id="BCS98948.1"/>
    </source>
</evidence>
<feature type="chain" id="PRO_5045511659" description="Superoxide dismutase" evidence="1">
    <location>
        <begin position="21"/>
        <end position="156"/>
    </location>
</feature>
<dbReference type="RefSeq" id="WP_236890304.1">
    <property type="nucleotide sequence ID" value="NZ_AP024488.1"/>
</dbReference>
<sequence>MKRSFFAWFIALAMMPVATADHAFAHCEIPCGIYDDEMRFEMILEHIATIEKSMKAITSLSPPKKGDHNQLVRWITNKEKHADDIQEIVSQYFLTQRVTLPKDSKMMGDYVESLKRLHEILVYAMKAKQTTDLEVVRSLRETTKAYRILYRTMHGH</sequence>
<reference evidence="2 3" key="1">
    <citation type="submission" date="2021-02" db="EMBL/GenBank/DDBJ databases">
        <title>Complete genome of Desulfoluna sp. strain ASN36.</title>
        <authorList>
            <person name="Takahashi A."/>
            <person name="Kojima H."/>
            <person name="Fukui M."/>
        </authorList>
    </citation>
    <scope>NUCLEOTIDE SEQUENCE [LARGE SCALE GENOMIC DNA]</scope>
    <source>
        <strain evidence="2 3">ASN36</strain>
    </source>
</reference>
<name>A0ABM7PNS7_9BACT</name>
<dbReference type="Pfam" id="PF09055">
    <property type="entry name" value="Sod_Ni"/>
    <property type="match status" value="1"/>
</dbReference>
<accession>A0ABM7PNS7</accession>
<gene>
    <name evidence="2" type="ORF">DSLASN_45800</name>
</gene>
<proteinExistence type="predicted"/>
<keyword evidence="3" id="KW-1185">Reference proteome</keyword>
<organism evidence="2 3">
    <name type="scientific">Desulfoluna limicola</name>
    <dbReference type="NCBI Taxonomy" id="2810562"/>
    <lineage>
        <taxon>Bacteria</taxon>
        <taxon>Pseudomonadati</taxon>
        <taxon>Thermodesulfobacteriota</taxon>
        <taxon>Desulfobacteria</taxon>
        <taxon>Desulfobacterales</taxon>
        <taxon>Desulfolunaceae</taxon>
        <taxon>Desulfoluna</taxon>
    </lineage>
</organism>
<dbReference type="SUPFAM" id="SSF109770">
    <property type="entry name" value="Nickel-containing superoxide dismutase, NiSOD"/>
    <property type="match status" value="1"/>
</dbReference>
<dbReference type="EMBL" id="AP024488">
    <property type="protein sequence ID" value="BCS98948.1"/>
    <property type="molecule type" value="Genomic_DNA"/>
</dbReference>
<keyword evidence="1" id="KW-0732">Signal</keyword>